<proteinExistence type="predicted"/>
<gene>
    <name evidence="2" type="ORF">POCTA_138.1.T0100515</name>
</gene>
<dbReference type="EMBL" id="CAJJDP010000009">
    <property type="protein sequence ID" value="CAD8139610.1"/>
    <property type="molecule type" value="Genomic_DNA"/>
</dbReference>
<reference evidence="2" key="1">
    <citation type="submission" date="2021-01" db="EMBL/GenBank/DDBJ databases">
        <authorList>
            <consortium name="Genoscope - CEA"/>
            <person name="William W."/>
        </authorList>
    </citation>
    <scope>NUCLEOTIDE SEQUENCE</scope>
</reference>
<evidence type="ECO:0000313" key="3">
    <source>
        <dbReference type="Proteomes" id="UP000683925"/>
    </source>
</evidence>
<evidence type="ECO:0008006" key="4">
    <source>
        <dbReference type="Google" id="ProtNLM"/>
    </source>
</evidence>
<keyword evidence="1" id="KW-0472">Membrane</keyword>
<sequence length="483" mass="58028">MILANSNLENKIQQDEIFMNELLFQYKQSISNSLDSIMQQIDDLFTKIPLTSLRSDNDQDQIISLTENLLYLINDIAIHESEQVEVNGQQFTLNGQNLKYQIAKITKHIFNQQLGLENDLMDSLRVFVQKEQLEIHFNYLNISKKHIDELKILLNSSQLETDQQCYSKTKVQNYLYKKSYINYEQFNTNYAVDMTQYFYCNETNLPAYNFQCVQYSNNGQLYLCDILIQENNLKQYIQVSCQCQYLGTIFLTTQLIESENTTETFSFSPISQNSDANCDFHNQPFLLFHGIYIIFSIFMYYELQKLELLKSIDSTSFKKIYKQNVIRFYNFQNILRIYIKSVKFIHEIICLFYSEDQTITRSYPIPQVFYFFKSINTFIIFLNCFYGKRDFYYYFFSFNYLLLFFLRMIFKIFEAIYRFKEHASPSQQYRIQSSIFHHTIYYFIKSSKYQIYVEINATQSLIIICQFQQETQSYLVMHFQIQF</sequence>
<keyword evidence="1" id="KW-0812">Transmembrane</keyword>
<evidence type="ECO:0000313" key="2">
    <source>
        <dbReference type="EMBL" id="CAD8139610.1"/>
    </source>
</evidence>
<accession>A0A8S1SIJ2</accession>
<keyword evidence="1" id="KW-1133">Transmembrane helix</keyword>
<dbReference type="OrthoDB" id="10604394at2759"/>
<dbReference type="AlphaFoldDB" id="A0A8S1SIJ2"/>
<organism evidence="2 3">
    <name type="scientific">Paramecium octaurelia</name>
    <dbReference type="NCBI Taxonomy" id="43137"/>
    <lineage>
        <taxon>Eukaryota</taxon>
        <taxon>Sar</taxon>
        <taxon>Alveolata</taxon>
        <taxon>Ciliophora</taxon>
        <taxon>Intramacronucleata</taxon>
        <taxon>Oligohymenophorea</taxon>
        <taxon>Peniculida</taxon>
        <taxon>Parameciidae</taxon>
        <taxon>Paramecium</taxon>
    </lineage>
</organism>
<feature type="transmembrane region" description="Helical" evidence="1">
    <location>
        <begin position="392"/>
        <end position="410"/>
    </location>
</feature>
<dbReference type="OMA" id="SIFHHTI"/>
<comment type="caution">
    <text evidence="2">The sequence shown here is derived from an EMBL/GenBank/DDBJ whole genome shotgun (WGS) entry which is preliminary data.</text>
</comment>
<feature type="transmembrane region" description="Helical" evidence="1">
    <location>
        <begin position="368"/>
        <end position="386"/>
    </location>
</feature>
<keyword evidence="3" id="KW-1185">Reference proteome</keyword>
<protein>
    <recommendedName>
        <fullName evidence="4">Transmembrane protein</fullName>
    </recommendedName>
</protein>
<dbReference type="Proteomes" id="UP000683925">
    <property type="component" value="Unassembled WGS sequence"/>
</dbReference>
<feature type="transmembrane region" description="Helical" evidence="1">
    <location>
        <begin position="285"/>
        <end position="303"/>
    </location>
</feature>
<evidence type="ECO:0000256" key="1">
    <source>
        <dbReference type="SAM" id="Phobius"/>
    </source>
</evidence>
<name>A0A8S1SIJ2_PAROT</name>